<organism evidence="2">
    <name type="scientific">viral metagenome</name>
    <dbReference type="NCBI Taxonomy" id="1070528"/>
    <lineage>
        <taxon>unclassified sequences</taxon>
        <taxon>metagenomes</taxon>
        <taxon>organismal metagenomes</taxon>
    </lineage>
</organism>
<keyword evidence="1" id="KW-1133">Transmembrane helix</keyword>
<protein>
    <submittedName>
        <fullName evidence="2">Uncharacterized protein</fullName>
    </submittedName>
</protein>
<keyword evidence="1" id="KW-0472">Membrane</keyword>
<proteinExistence type="predicted"/>
<dbReference type="AlphaFoldDB" id="A0A6C0INV1"/>
<sequence length="147" mass="17680">MFSNANRNNLIKLMLIILFSLHIYYNVTEHFTAKPINWRDTSLDKEEVEDEGPKIEQKYMEIAEHGYEAGKYDIQYHETNDKIEEKNKDDYNYDYIKIIDKNNKETSVRRLRIQSKILFKNPIDYKYGITPYIPSYTDTVLLSRLRK</sequence>
<evidence type="ECO:0000313" key="2">
    <source>
        <dbReference type="EMBL" id="QHT93193.1"/>
    </source>
</evidence>
<accession>A0A6C0INV1</accession>
<keyword evidence="1" id="KW-0812">Transmembrane</keyword>
<feature type="transmembrane region" description="Helical" evidence="1">
    <location>
        <begin position="9"/>
        <end position="27"/>
    </location>
</feature>
<name>A0A6C0INV1_9ZZZZ</name>
<dbReference type="EMBL" id="MN740202">
    <property type="protein sequence ID" value="QHT93193.1"/>
    <property type="molecule type" value="Genomic_DNA"/>
</dbReference>
<evidence type="ECO:0000256" key="1">
    <source>
        <dbReference type="SAM" id="Phobius"/>
    </source>
</evidence>
<reference evidence="2" key="1">
    <citation type="journal article" date="2020" name="Nature">
        <title>Giant virus diversity and host interactions through global metagenomics.</title>
        <authorList>
            <person name="Schulz F."/>
            <person name="Roux S."/>
            <person name="Paez-Espino D."/>
            <person name="Jungbluth S."/>
            <person name="Walsh D.A."/>
            <person name="Denef V.J."/>
            <person name="McMahon K.D."/>
            <person name="Konstantinidis K.T."/>
            <person name="Eloe-Fadrosh E.A."/>
            <person name="Kyrpides N.C."/>
            <person name="Woyke T."/>
        </authorList>
    </citation>
    <scope>NUCLEOTIDE SEQUENCE</scope>
    <source>
        <strain evidence="2">GVMAG-M-3300023210-19</strain>
    </source>
</reference>